<keyword evidence="3" id="KW-1185">Reference proteome</keyword>
<evidence type="ECO:0000256" key="1">
    <source>
        <dbReference type="SAM" id="Phobius"/>
    </source>
</evidence>
<dbReference type="Proteomes" id="UP000275394">
    <property type="component" value="Unassembled WGS sequence"/>
</dbReference>
<feature type="transmembrane region" description="Helical" evidence="1">
    <location>
        <begin position="15"/>
        <end position="31"/>
    </location>
</feature>
<proteinExistence type="predicted"/>
<dbReference type="AlphaFoldDB" id="A0A3N2DNR2"/>
<evidence type="ECO:0000313" key="3">
    <source>
        <dbReference type="Proteomes" id="UP000275394"/>
    </source>
</evidence>
<feature type="transmembrane region" description="Helical" evidence="1">
    <location>
        <begin position="78"/>
        <end position="99"/>
    </location>
</feature>
<keyword evidence="1" id="KW-0812">Transmembrane</keyword>
<keyword evidence="1" id="KW-0472">Membrane</keyword>
<sequence length="102" mass="11312">MSDLKGNVDYLKRRFRIGGLFVIAGLIGLSSEMSDGYNIVFSILASFGAFLYGNAVHKTELSVNNKLGGYPSKEDAPFYHYIELITGYAGSLFFIWVAVQFI</sequence>
<feature type="transmembrane region" description="Helical" evidence="1">
    <location>
        <begin position="37"/>
        <end position="57"/>
    </location>
</feature>
<comment type="caution">
    <text evidence="2">The sequence shown here is derived from an EMBL/GenBank/DDBJ whole genome shotgun (WGS) entry which is preliminary data.</text>
</comment>
<name>A0A3N2DNR2_9GAMM</name>
<dbReference type="RefSeq" id="WP_148059360.1">
    <property type="nucleotide sequence ID" value="NZ_RKHR01000004.1"/>
</dbReference>
<keyword evidence="1" id="KW-1133">Transmembrane helix</keyword>
<dbReference type="EMBL" id="RKHR01000004">
    <property type="protein sequence ID" value="ROS01332.1"/>
    <property type="molecule type" value="Genomic_DNA"/>
</dbReference>
<accession>A0A3N2DNR2</accession>
<gene>
    <name evidence="2" type="ORF">EDC56_1767</name>
</gene>
<evidence type="ECO:0000313" key="2">
    <source>
        <dbReference type="EMBL" id="ROS01332.1"/>
    </source>
</evidence>
<protein>
    <submittedName>
        <fullName evidence="2">Uncharacterized protein</fullName>
    </submittedName>
</protein>
<reference evidence="2 3" key="1">
    <citation type="submission" date="2018-11" db="EMBL/GenBank/DDBJ databases">
        <title>Genomic Encyclopedia of Type Strains, Phase IV (KMG-IV): sequencing the most valuable type-strain genomes for metagenomic binning, comparative biology and taxonomic classification.</title>
        <authorList>
            <person name="Goeker M."/>
        </authorList>
    </citation>
    <scope>NUCLEOTIDE SEQUENCE [LARGE SCALE GENOMIC DNA]</scope>
    <source>
        <strain evidence="2 3">DSM 100316</strain>
    </source>
</reference>
<organism evidence="2 3">
    <name type="scientific">Sinobacterium caligoides</name>
    <dbReference type="NCBI Taxonomy" id="933926"/>
    <lineage>
        <taxon>Bacteria</taxon>
        <taxon>Pseudomonadati</taxon>
        <taxon>Pseudomonadota</taxon>
        <taxon>Gammaproteobacteria</taxon>
        <taxon>Cellvibrionales</taxon>
        <taxon>Spongiibacteraceae</taxon>
        <taxon>Sinobacterium</taxon>
    </lineage>
</organism>